<comment type="caution">
    <text evidence="3">The sequence shown here is derived from an EMBL/GenBank/DDBJ whole genome shotgun (WGS) entry which is preliminary data.</text>
</comment>
<protein>
    <recommendedName>
        <fullName evidence="2">Endonuclease/exonuclease/phosphatase domain-containing protein</fullName>
    </recommendedName>
</protein>
<accession>A0AAV9E8B7</accession>
<evidence type="ECO:0000313" key="4">
    <source>
        <dbReference type="Proteomes" id="UP001180020"/>
    </source>
</evidence>
<evidence type="ECO:0000313" key="3">
    <source>
        <dbReference type="EMBL" id="KAK1309144.1"/>
    </source>
</evidence>
<reference evidence="3" key="1">
    <citation type="journal article" date="2023" name="Nat. Commun.">
        <title>Diploid and tetraploid genomes of Acorus and the evolution of monocots.</title>
        <authorList>
            <person name="Ma L."/>
            <person name="Liu K.W."/>
            <person name="Li Z."/>
            <person name="Hsiao Y.Y."/>
            <person name="Qi Y."/>
            <person name="Fu T."/>
            <person name="Tang G.D."/>
            <person name="Zhang D."/>
            <person name="Sun W.H."/>
            <person name="Liu D.K."/>
            <person name="Li Y."/>
            <person name="Chen G.Z."/>
            <person name="Liu X.D."/>
            <person name="Liao X.Y."/>
            <person name="Jiang Y.T."/>
            <person name="Yu X."/>
            <person name="Hao Y."/>
            <person name="Huang J."/>
            <person name="Zhao X.W."/>
            <person name="Ke S."/>
            <person name="Chen Y.Y."/>
            <person name="Wu W.L."/>
            <person name="Hsu J.L."/>
            <person name="Lin Y.F."/>
            <person name="Huang M.D."/>
            <person name="Li C.Y."/>
            <person name="Huang L."/>
            <person name="Wang Z.W."/>
            <person name="Zhao X."/>
            <person name="Zhong W.Y."/>
            <person name="Peng D.H."/>
            <person name="Ahmad S."/>
            <person name="Lan S."/>
            <person name="Zhang J.S."/>
            <person name="Tsai W.C."/>
            <person name="Van de Peer Y."/>
            <person name="Liu Z.J."/>
        </authorList>
    </citation>
    <scope>NUCLEOTIDE SEQUENCE</scope>
    <source>
        <strain evidence="3">CP</strain>
    </source>
</reference>
<feature type="compositionally biased region" description="Basic and acidic residues" evidence="1">
    <location>
        <begin position="279"/>
        <end position="293"/>
    </location>
</feature>
<organism evidence="3 4">
    <name type="scientific">Acorus calamus</name>
    <name type="common">Sweet flag</name>
    <dbReference type="NCBI Taxonomy" id="4465"/>
    <lineage>
        <taxon>Eukaryota</taxon>
        <taxon>Viridiplantae</taxon>
        <taxon>Streptophyta</taxon>
        <taxon>Embryophyta</taxon>
        <taxon>Tracheophyta</taxon>
        <taxon>Spermatophyta</taxon>
        <taxon>Magnoliopsida</taxon>
        <taxon>Liliopsida</taxon>
        <taxon>Acoraceae</taxon>
        <taxon>Acorus</taxon>
    </lineage>
</organism>
<proteinExistence type="predicted"/>
<evidence type="ECO:0000256" key="1">
    <source>
        <dbReference type="SAM" id="MobiDB-lite"/>
    </source>
</evidence>
<dbReference type="Pfam" id="PF03372">
    <property type="entry name" value="Exo_endo_phos"/>
    <property type="match status" value="1"/>
</dbReference>
<keyword evidence="4" id="KW-1185">Reference proteome</keyword>
<gene>
    <name evidence="3" type="ORF">QJS10_CPA09g01350</name>
</gene>
<dbReference type="Gene3D" id="3.60.10.10">
    <property type="entry name" value="Endonuclease/exonuclease/phosphatase"/>
    <property type="match status" value="1"/>
</dbReference>
<feature type="compositionally biased region" description="Polar residues" evidence="1">
    <location>
        <begin position="253"/>
        <end position="262"/>
    </location>
</feature>
<evidence type="ECO:0000259" key="2">
    <source>
        <dbReference type="Pfam" id="PF03372"/>
    </source>
</evidence>
<dbReference type="InterPro" id="IPR036691">
    <property type="entry name" value="Endo/exonu/phosph_ase_sf"/>
</dbReference>
<reference evidence="3" key="2">
    <citation type="submission" date="2023-06" db="EMBL/GenBank/DDBJ databases">
        <authorList>
            <person name="Ma L."/>
            <person name="Liu K.-W."/>
            <person name="Li Z."/>
            <person name="Hsiao Y.-Y."/>
            <person name="Qi Y."/>
            <person name="Fu T."/>
            <person name="Tang G."/>
            <person name="Zhang D."/>
            <person name="Sun W.-H."/>
            <person name="Liu D.-K."/>
            <person name="Li Y."/>
            <person name="Chen G.-Z."/>
            <person name="Liu X.-D."/>
            <person name="Liao X.-Y."/>
            <person name="Jiang Y.-T."/>
            <person name="Yu X."/>
            <person name="Hao Y."/>
            <person name="Huang J."/>
            <person name="Zhao X.-W."/>
            <person name="Ke S."/>
            <person name="Chen Y.-Y."/>
            <person name="Wu W.-L."/>
            <person name="Hsu J.-L."/>
            <person name="Lin Y.-F."/>
            <person name="Huang M.-D."/>
            <person name="Li C.-Y."/>
            <person name="Huang L."/>
            <person name="Wang Z.-W."/>
            <person name="Zhao X."/>
            <person name="Zhong W.-Y."/>
            <person name="Peng D.-H."/>
            <person name="Ahmad S."/>
            <person name="Lan S."/>
            <person name="Zhang J.-S."/>
            <person name="Tsai W.-C."/>
            <person name="Van De Peer Y."/>
            <person name="Liu Z.-J."/>
        </authorList>
    </citation>
    <scope>NUCLEOTIDE SEQUENCE</scope>
    <source>
        <strain evidence="3">CP</strain>
        <tissue evidence="3">Leaves</tissue>
    </source>
</reference>
<dbReference type="GO" id="GO:0003824">
    <property type="term" value="F:catalytic activity"/>
    <property type="evidence" value="ECO:0007669"/>
    <property type="project" value="InterPro"/>
</dbReference>
<dbReference type="SUPFAM" id="SSF56219">
    <property type="entry name" value="DNase I-like"/>
    <property type="match status" value="1"/>
</dbReference>
<dbReference type="PANTHER" id="PTHR33710:SF64">
    <property type="entry name" value="ENDONUCLEASE_EXONUCLEASE_PHOSPHATASE DOMAIN-CONTAINING PROTEIN"/>
    <property type="match status" value="1"/>
</dbReference>
<dbReference type="PANTHER" id="PTHR33710">
    <property type="entry name" value="BNAC02G09200D PROTEIN"/>
    <property type="match status" value="1"/>
</dbReference>
<feature type="domain" description="Endonuclease/exonuclease/phosphatase" evidence="2">
    <location>
        <begin position="5"/>
        <end position="222"/>
    </location>
</feature>
<feature type="region of interest" description="Disordered" evidence="1">
    <location>
        <begin position="253"/>
        <end position="293"/>
    </location>
</feature>
<dbReference type="InterPro" id="IPR005135">
    <property type="entry name" value="Endo/exonuclease/phosphatase"/>
</dbReference>
<dbReference type="Proteomes" id="UP001180020">
    <property type="component" value="Unassembled WGS sequence"/>
</dbReference>
<dbReference type="EMBL" id="JAUJYO010000009">
    <property type="protein sequence ID" value="KAK1309144.1"/>
    <property type="molecule type" value="Genomic_DNA"/>
</dbReference>
<dbReference type="AlphaFoldDB" id="A0AAV9E8B7"/>
<name>A0AAV9E8B7_ACOCL</name>
<sequence length="293" mass="33334">MDSLFWNVRGSNGAMKQLELSRFIKAHKFSFVSLMETKLDIEGHQVLKRKLRFHNSSFLSAEGRLCLFWNSALVDVSILEHSPQHIHCSIFCKQTSRIFFVTSVYASNLYAERLMLWKIITQISTKVNGSPWIVGGDYNEVRYSSEKFGGRPVHQRRLRKFNSCIEESGLFDLKAYGQTLSWNNRQDSRIMCRLDRVLVNASFTNSYPHSLVHYLAPGISDHSPMQVSYEPAFPTGPKPFKYFEMWETNNGRASDSRASVATQRGAKGGIGGETTGIQRGRDGSVDNREFLGE</sequence>